<name>A0A9J5X165_SOLCO</name>
<comment type="caution">
    <text evidence="1">The sequence shown here is derived from an EMBL/GenBank/DDBJ whole genome shotgun (WGS) entry which is preliminary data.</text>
</comment>
<gene>
    <name evidence="1" type="ORF">H5410_051816</name>
</gene>
<organism evidence="1 2">
    <name type="scientific">Solanum commersonii</name>
    <name type="common">Commerson's wild potato</name>
    <name type="synonym">Commerson's nightshade</name>
    <dbReference type="NCBI Taxonomy" id="4109"/>
    <lineage>
        <taxon>Eukaryota</taxon>
        <taxon>Viridiplantae</taxon>
        <taxon>Streptophyta</taxon>
        <taxon>Embryophyta</taxon>
        <taxon>Tracheophyta</taxon>
        <taxon>Spermatophyta</taxon>
        <taxon>Magnoliopsida</taxon>
        <taxon>eudicotyledons</taxon>
        <taxon>Gunneridae</taxon>
        <taxon>Pentapetalae</taxon>
        <taxon>asterids</taxon>
        <taxon>lamiids</taxon>
        <taxon>Solanales</taxon>
        <taxon>Solanaceae</taxon>
        <taxon>Solanoideae</taxon>
        <taxon>Solaneae</taxon>
        <taxon>Solanum</taxon>
    </lineage>
</organism>
<accession>A0A9J5X165</accession>
<dbReference type="OrthoDB" id="1750780at2759"/>
<dbReference type="Proteomes" id="UP000824120">
    <property type="component" value="Chromosome 10"/>
</dbReference>
<protein>
    <submittedName>
        <fullName evidence="1">Uncharacterized protein</fullName>
    </submittedName>
</protein>
<reference evidence="1 2" key="1">
    <citation type="submission" date="2020-09" db="EMBL/GenBank/DDBJ databases">
        <title>De no assembly of potato wild relative species, Solanum commersonii.</title>
        <authorList>
            <person name="Cho K."/>
        </authorList>
    </citation>
    <scope>NUCLEOTIDE SEQUENCE [LARGE SCALE GENOMIC DNA]</scope>
    <source>
        <strain evidence="1">LZ3.2</strain>
        <tissue evidence="1">Leaf</tissue>
    </source>
</reference>
<sequence>MEVYEHLIHLFYKNHRSLKAEEIEYLVLGKCIFLDYKKFDSIFGISCSGVIAHPKNYWPYEYIASFDQAKHELTRVIAHIVTITLLPRAGSHSTLSLLDILLTYCIVSRIKIHLFPFILSAMANVISEPSSLPFNILITCILESHFHYLGDFSPILIK</sequence>
<evidence type="ECO:0000313" key="2">
    <source>
        <dbReference type="Proteomes" id="UP000824120"/>
    </source>
</evidence>
<evidence type="ECO:0000313" key="1">
    <source>
        <dbReference type="EMBL" id="KAG5581189.1"/>
    </source>
</evidence>
<keyword evidence="2" id="KW-1185">Reference proteome</keyword>
<dbReference type="AlphaFoldDB" id="A0A9J5X165"/>
<dbReference type="EMBL" id="JACXVP010000010">
    <property type="protein sequence ID" value="KAG5581189.1"/>
    <property type="molecule type" value="Genomic_DNA"/>
</dbReference>
<proteinExistence type="predicted"/>